<dbReference type="AlphaFoldDB" id="E1ZU79"/>
<dbReference type="GeneID" id="17350049"/>
<proteinExistence type="predicted"/>
<dbReference type="Pfam" id="PF00076">
    <property type="entry name" value="RRM_1"/>
    <property type="match status" value="1"/>
</dbReference>
<dbReference type="FunFam" id="3.30.70.330:FF:000235">
    <property type="entry name" value="Eukaryotic translation initiation factor 3 subunit B"/>
    <property type="match status" value="1"/>
</dbReference>
<organism evidence="9">
    <name type="scientific">Chlorella variabilis</name>
    <name type="common">Green alga</name>
    <dbReference type="NCBI Taxonomy" id="554065"/>
    <lineage>
        <taxon>Eukaryota</taxon>
        <taxon>Viridiplantae</taxon>
        <taxon>Chlorophyta</taxon>
        <taxon>core chlorophytes</taxon>
        <taxon>Trebouxiophyceae</taxon>
        <taxon>Chlorellales</taxon>
        <taxon>Chlorellaceae</taxon>
        <taxon>Chlorella clade</taxon>
        <taxon>Chlorella</taxon>
    </lineage>
</organism>
<dbReference type="GO" id="GO:0031369">
    <property type="term" value="F:translation initiation factor binding"/>
    <property type="evidence" value="ECO:0007669"/>
    <property type="project" value="InterPro"/>
</dbReference>
<evidence type="ECO:0000256" key="1">
    <source>
        <dbReference type="ARBA" id="ARBA00004496"/>
    </source>
</evidence>
<dbReference type="InterPro" id="IPR034363">
    <property type="entry name" value="eIF3B_RRM"/>
</dbReference>
<gene>
    <name evidence="8" type="ORF">CHLNCDRAFT_59481</name>
</gene>
<dbReference type="PANTHER" id="PTHR14068:SF0">
    <property type="entry name" value="EUKARYOTIC TRANSLATION INITIATION FACTOR 3 SUBUNIT B"/>
    <property type="match status" value="1"/>
</dbReference>
<dbReference type="PROSITE" id="PS50102">
    <property type="entry name" value="RRM"/>
    <property type="match status" value="1"/>
</dbReference>
<dbReference type="InterPro" id="IPR012677">
    <property type="entry name" value="Nucleotide-bd_a/b_plait_sf"/>
</dbReference>
<evidence type="ECO:0000256" key="2">
    <source>
        <dbReference type="ARBA" id="ARBA00022490"/>
    </source>
</evidence>
<dbReference type="KEGG" id="cvr:CHLNCDRAFT_59481"/>
<dbReference type="SUPFAM" id="SSF54928">
    <property type="entry name" value="RNA-binding domain, RBD"/>
    <property type="match status" value="1"/>
</dbReference>
<keyword evidence="3" id="KW-0396">Initiation factor</keyword>
<feature type="domain" description="RRM" evidence="7">
    <location>
        <begin position="33"/>
        <end position="116"/>
    </location>
</feature>
<dbReference type="OrthoDB" id="10250414at2759"/>
<keyword evidence="5" id="KW-0648">Protein biosynthesis</keyword>
<evidence type="ECO:0000256" key="4">
    <source>
        <dbReference type="ARBA" id="ARBA00022884"/>
    </source>
</evidence>
<dbReference type="InterPro" id="IPR035979">
    <property type="entry name" value="RBD_domain_sf"/>
</dbReference>
<comment type="subcellular location">
    <subcellularLocation>
        <location evidence="1">Cytoplasm</location>
    </subcellularLocation>
</comment>
<dbReference type="EMBL" id="GL433914">
    <property type="protein sequence ID" value="EFN50617.1"/>
    <property type="molecule type" value="Genomic_DNA"/>
</dbReference>
<keyword evidence="4 6" id="KW-0694">RNA-binding</keyword>
<dbReference type="eggNOG" id="KOG2314">
    <property type="taxonomic scope" value="Eukaryota"/>
</dbReference>
<keyword evidence="9" id="KW-1185">Reference proteome</keyword>
<dbReference type="GO" id="GO:0003743">
    <property type="term" value="F:translation initiation factor activity"/>
    <property type="evidence" value="ECO:0007669"/>
    <property type="project" value="UniProtKB-KW"/>
</dbReference>
<accession>E1ZU79</accession>
<dbReference type="InterPro" id="IPR011400">
    <property type="entry name" value="EIF3B"/>
</dbReference>
<name>E1ZU79_CHLVA</name>
<dbReference type="STRING" id="554065.E1ZU79"/>
<evidence type="ECO:0000259" key="7">
    <source>
        <dbReference type="PROSITE" id="PS50102"/>
    </source>
</evidence>
<dbReference type="RefSeq" id="XP_005852304.1">
    <property type="nucleotide sequence ID" value="XM_005852242.1"/>
</dbReference>
<dbReference type="PANTHER" id="PTHR14068">
    <property type="entry name" value="EUKARYOTIC TRANSLATION INITIATION FACTOR 3 EIF3 -RELATED"/>
    <property type="match status" value="1"/>
</dbReference>
<evidence type="ECO:0000256" key="6">
    <source>
        <dbReference type="PROSITE-ProRule" id="PRU00176"/>
    </source>
</evidence>
<reference evidence="8 9" key="1">
    <citation type="journal article" date="2010" name="Plant Cell">
        <title>The Chlorella variabilis NC64A genome reveals adaptation to photosymbiosis, coevolution with viruses, and cryptic sex.</title>
        <authorList>
            <person name="Blanc G."/>
            <person name="Duncan G."/>
            <person name="Agarkova I."/>
            <person name="Borodovsky M."/>
            <person name="Gurnon J."/>
            <person name="Kuo A."/>
            <person name="Lindquist E."/>
            <person name="Lucas S."/>
            <person name="Pangilinan J."/>
            <person name="Polle J."/>
            <person name="Salamov A."/>
            <person name="Terry A."/>
            <person name="Yamada T."/>
            <person name="Dunigan D.D."/>
            <person name="Grigoriev I.V."/>
            <person name="Claverie J.M."/>
            <person name="Van Etten J.L."/>
        </authorList>
    </citation>
    <scope>NUCLEOTIDE SEQUENCE [LARGE SCALE GENOMIC DNA]</scope>
    <source>
        <strain evidence="8 9">NC64A</strain>
    </source>
</reference>
<evidence type="ECO:0000256" key="3">
    <source>
        <dbReference type="ARBA" id="ARBA00022540"/>
    </source>
</evidence>
<dbReference type="InParanoid" id="E1ZU79"/>
<sequence length="285" mass="31445">MPHDASCATATCCTSLGMPETAAFTASKFWPVVDNLPAVPAEKYDKLTAILTKIFGGSGRIREGGLFHPQDEATKRSKGYAFVEYENAEQARAAQAALNGYQLDKAHKFAATLFDEADRLAKVPDEYGGPEERTYAPAENLLEWLSDKRGRDQFAIRYGDETEVCWNDAPKQQEETVYKRSFWSEAFVEWSPQGSMLATVHRQGVAMWGGASFGRLMRVSHPNVQRLLISPCERFLLTFSEFPDGRGRPHVSAIVKGAAAHDRFTVKAVEGERGAGCEGGRKMAA</sequence>
<dbReference type="CDD" id="cd12278">
    <property type="entry name" value="RRM_eIF3B"/>
    <property type="match status" value="1"/>
</dbReference>
<evidence type="ECO:0000313" key="8">
    <source>
        <dbReference type="EMBL" id="EFN50617.1"/>
    </source>
</evidence>
<dbReference type="Proteomes" id="UP000008141">
    <property type="component" value="Unassembled WGS sequence"/>
</dbReference>
<dbReference type="GO" id="GO:0003723">
    <property type="term" value="F:RNA binding"/>
    <property type="evidence" value="ECO:0007669"/>
    <property type="project" value="UniProtKB-UniRule"/>
</dbReference>
<dbReference type="InterPro" id="IPR000504">
    <property type="entry name" value="RRM_dom"/>
</dbReference>
<keyword evidence="2" id="KW-0963">Cytoplasm</keyword>
<dbReference type="GO" id="GO:0005852">
    <property type="term" value="C:eukaryotic translation initiation factor 3 complex"/>
    <property type="evidence" value="ECO:0007669"/>
    <property type="project" value="InterPro"/>
</dbReference>
<evidence type="ECO:0000256" key="5">
    <source>
        <dbReference type="ARBA" id="ARBA00022917"/>
    </source>
</evidence>
<protein>
    <recommendedName>
        <fullName evidence="7">RRM domain-containing protein</fullName>
    </recommendedName>
</protein>
<dbReference type="Gene3D" id="3.30.70.330">
    <property type="match status" value="1"/>
</dbReference>
<evidence type="ECO:0000313" key="9">
    <source>
        <dbReference type="Proteomes" id="UP000008141"/>
    </source>
</evidence>